<dbReference type="GO" id="GO:0016020">
    <property type="term" value="C:membrane"/>
    <property type="evidence" value="ECO:0007669"/>
    <property type="project" value="UniProtKB-SubCell"/>
</dbReference>
<evidence type="ECO:0000259" key="11">
    <source>
        <dbReference type="SMART" id="SM01269"/>
    </source>
</evidence>
<feature type="region of interest" description="Disordered" evidence="9">
    <location>
        <begin position="145"/>
        <end position="216"/>
    </location>
</feature>
<keyword evidence="7" id="KW-0443">Lipid metabolism</keyword>
<proteinExistence type="inferred from homology"/>
<sequence length="577" mass="63838">MHVSTVRAAQRSAAQPSQRSNERRVEASPDTQRFRGPCWWSTWATGPHPLPSPHRPSLLHNCSSCDTAAVDTAIESSTRPPALASTSCSLDPRTSNAGPICHTRSLGAAGRLCVSFAMLSSLADGARRAMNSTVHVDWSLYGGAERTSPPTPAPRPPLRSHVSSTSSSSTSSARNSRSSSPQFSHTADSSTSFTSDDDDVSPQSGTPKHELDDAPLPDVSRAQHTILPPGSQSAGVTATDGKAWLPRIASTPEQDFLWMHTEEPHRSRRMAILKAHPEVRRLMGYEPLTKYVSLAVLLLQLGLAVYLSKYTSLHPFSWQFLLLAYAVGGTANQNTFLAIHEITHNLAFRGLRANRLWAILVNGAIGVPYAMAFKPYHLEHHKYLGEDGTDTDLPTKLESVVLRNVLGKAFFATFQIFFYALRPGFVRAQRPTIWHALNMAFIAVLNVALVRYAGWTALVYLLQSSFFAGSLHPCAAHFIAEHYMFGGIQQETWSYYGPLNVLAYNVGYHNEHHDFPSVPWTRLPQLSKMAPEFYDVLPRHTSWPMVTVRFILGTDSGLWARIKRPNRDAIRSHAKTQ</sequence>
<gene>
    <name evidence="12" type="ORF">PaG_00743</name>
</gene>
<evidence type="ECO:0000256" key="4">
    <source>
        <dbReference type="ARBA" id="ARBA00022692"/>
    </source>
</evidence>
<dbReference type="InterPro" id="IPR013866">
    <property type="entry name" value="Sphingolipid_d4-desaturase_N"/>
</dbReference>
<evidence type="ECO:0000313" key="13">
    <source>
        <dbReference type="Proteomes" id="UP000019462"/>
    </source>
</evidence>
<dbReference type="PANTHER" id="PTHR12879:SF8">
    <property type="entry name" value="SPHINGOLIPID DELTA(4)-DESATURASE DES1"/>
    <property type="match status" value="1"/>
</dbReference>
<keyword evidence="5 10" id="KW-1133">Transmembrane helix</keyword>
<feature type="region of interest" description="Disordered" evidence="9">
    <location>
        <begin position="1"/>
        <end position="33"/>
    </location>
</feature>
<organism evidence="12 13">
    <name type="scientific">Moesziomyces aphidis</name>
    <name type="common">Pseudozyma aphidis</name>
    <dbReference type="NCBI Taxonomy" id="84754"/>
    <lineage>
        <taxon>Eukaryota</taxon>
        <taxon>Fungi</taxon>
        <taxon>Dikarya</taxon>
        <taxon>Basidiomycota</taxon>
        <taxon>Ustilaginomycotina</taxon>
        <taxon>Ustilaginomycetes</taxon>
        <taxon>Ustilaginales</taxon>
        <taxon>Ustilaginaceae</taxon>
        <taxon>Moesziomyces</taxon>
    </lineage>
</organism>
<dbReference type="SMART" id="SM01269">
    <property type="entry name" value="Lipid_DES"/>
    <property type="match status" value="1"/>
</dbReference>
<evidence type="ECO:0000256" key="9">
    <source>
        <dbReference type="SAM" id="MobiDB-lite"/>
    </source>
</evidence>
<comment type="similarity">
    <text evidence="2">Belongs to the fatty acid desaturase type 1 family. DEGS subfamily.</text>
</comment>
<feature type="compositionally biased region" description="Low complexity" evidence="9">
    <location>
        <begin position="159"/>
        <end position="194"/>
    </location>
</feature>
<evidence type="ECO:0000256" key="10">
    <source>
        <dbReference type="SAM" id="Phobius"/>
    </source>
</evidence>
<evidence type="ECO:0000256" key="3">
    <source>
        <dbReference type="ARBA" id="ARBA00012021"/>
    </source>
</evidence>
<dbReference type="OrthoDB" id="200948at2759"/>
<dbReference type="GO" id="GO:0042284">
    <property type="term" value="F:sphingolipid delta-4 desaturase activity"/>
    <property type="evidence" value="ECO:0007669"/>
    <property type="project" value="UniProtKB-EC"/>
</dbReference>
<evidence type="ECO:0000313" key="12">
    <source>
        <dbReference type="EMBL" id="ETS64781.1"/>
    </source>
</evidence>
<keyword evidence="4 10" id="KW-0812">Transmembrane</keyword>
<feature type="transmembrane region" description="Helical" evidence="10">
    <location>
        <begin position="401"/>
        <end position="421"/>
    </location>
</feature>
<dbReference type="CDD" id="cd03508">
    <property type="entry name" value="Delta4-sphingolipid-FADS-like"/>
    <property type="match status" value="1"/>
</dbReference>
<dbReference type="EC" id="1.14.19.17" evidence="3"/>
<comment type="subcellular location">
    <subcellularLocation>
        <location evidence="1">Membrane</location>
        <topology evidence="1">Multi-pass membrane protein</topology>
    </subcellularLocation>
</comment>
<feature type="transmembrane region" description="Helical" evidence="10">
    <location>
        <begin position="288"/>
        <end position="308"/>
    </location>
</feature>
<feature type="domain" description="Sphingolipid delta4-desaturase N-terminal" evidence="11">
    <location>
        <begin position="251"/>
        <end position="289"/>
    </location>
</feature>
<comment type="caution">
    <text evidence="12">The sequence shown here is derived from an EMBL/GenBank/DDBJ whole genome shotgun (WGS) entry which is preliminary data.</text>
</comment>
<accession>W3VVJ7</accession>
<name>W3VVJ7_MOEAP</name>
<feature type="compositionally biased region" description="Low complexity" evidence="9">
    <location>
        <begin position="7"/>
        <end position="19"/>
    </location>
</feature>
<dbReference type="Pfam" id="PF00487">
    <property type="entry name" value="FA_desaturase"/>
    <property type="match status" value="1"/>
</dbReference>
<feature type="transmembrane region" description="Helical" evidence="10">
    <location>
        <begin position="433"/>
        <end position="454"/>
    </location>
</feature>
<evidence type="ECO:0000256" key="5">
    <source>
        <dbReference type="ARBA" id="ARBA00022989"/>
    </source>
</evidence>
<dbReference type="AlphaFoldDB" id="W3VVJ7"/>
<keyword evidence="6" id="KW-0560">Oxidoreductase</keyword>
<keyword evidence="13" id="KW-1185">Reference proteome</keyword>
<evidence type="ECO:0000256" key="8">
    <source>
        <dbReference type="ARBA" id="ARBA00023136"/>
    </source>
</evidence>
<dbReference type="InterPro" id="IPR005804">
    <property type="entry name" value="FA_desaturase_dom"/>
</dbReference>
<dbReference type="Proteomes" id="UP000019462">
    <property type="component" value="Unassembled WGS sequence"/>
</dbReference>
<dbReference type="InterPro" id="IPR011388">
    <property type="entry name" value="DES1/DES2"/>
</dbReference>
<protein>
    <recommendedName>
        <fullName evidence="3">sphingolipid 4-desaturase</fullName>
        <ecNumber evidence="3">1.14.19.17</ecNumber>
    </recommendedName>
</protein>
<dbReference type="GO" id="GO:0046513">
    <property type="term" value="P:ceramide biosynthetic process"/>
    <property type="evidence" value="ECO:0007669"/>
    <property type="project" value="TreeGrafter"/>
</dbReference>
<feature type="transmembrane region" description="Helical" evidence="10">
    <location>
        <begin position="320"/>
        <end position="343"/>
    </location>
</feature>
<feature type="transmembrane region" description="Helical" evidence="10">
    <location>
        <begin position="355"/>
        <end position="373"/>
    </location>
</feature>
<evidence type="ECO:0000256" key="6">
    <source>
        <dbReference type="ARBA" id="ARBA00023002"/>
    </source>
</evidence>
<reference evidence="12 13" key="1">
    <citation type="journal article" date="2014" name="Genome Announc.">
        <title>Genome sequence of the basidiomycetous fungus Pseudozyma aphidis DSM70725, an efficient producer of biosurfactant mannosylerythritol lipids.</title>
        <authorList>
            <person name="Lorenz S."/>
            <person name="Guenther M."/>
            <person name="Grumaz C."/>
            <person name="Rupp S."/>
            <person name="Zibek S."/>
            <person name="Sohn K."/>
        </authorList>
    </citation>
    <scope>NUCLEOTIDE SEQUENCE [LARGE SCALE GENOMIC DNA]</scope>
    <source>
        <strain evidence="13">ATCC 32657 / CBS 517.83 / DSM 70725 / JCM 10318 / NBRC 10182 / NRRL Y-7954 / St-0401</strain>
    </source>
</reference>
<keyword evidence="8 10" id="KW-0472">Membrane</keyword>
<dbReference type="Pfam" id="PF08557">
    <property type="entry name" value="Lipid_DES"/>
    <property type="match status" value="1"/>
</dbReference>
<dbReference type="HOGENOM" id="CLU_032156_1_0_1"/>
<evidence type="ECO:0000256" key="1">
    <source>
        <dbReference type="ARBA" id="ARBA00004141"/>
    </source>
</evidence>
<dbReference type="EMBL" id="AWNI01000004">
    <property type="protein sequence ID" value="ETS64781.1"/>
    <property type="molecule type" value="Genomic_DNA"/>
</dbReference>
<evidence type="ECO:0000256" key="7">
    <source>
        <dbReference type="ARBA" id="ARBA00023098"/>
    </source>
</evidence>
<dbReference type="PANTHER" id="PTHR12879">
    <property type="entry name" value="SPHINGOLIPID DELTA 4 DESATURASE/C-4 HYDROXYLASE PROTEIN DES2"/>
    <property type="match status" value="1"/>
</dbReference>
<evidence type="ECO:0000256" key="2">
    <source>
        <dbReference type="ARBA" id="ARBA00006146"/>
    </source>
</evidence>